<organism evidence="2 3">
    <name type="scientific">Streptomyces clavifer</name>
    <dbReference type="NCBI Taxonomy" id="68188"/>
    <lineage>
        <taxon>Bacteria</taxon>
        <taxon>Bacillati</taxon>
        <taxon>Actinomycetota</taxon>
        <taxon>Actinomycetes</taxon>
        <taxon>Kitasatosporales</taxon>
        <taxon>Streptomycetaceae</taxon>
        <taxon>Streptomyces</taxon>
    </lineage>
</organism>
<protein>
    <submittedName>
        <fullName evidence="2">DNA-binding MarR family transcriptional regulator</fullName>
    </submittedName>
</protein>
<dbReference type="Gene3D" id="1.10.10.10">
    <property type="entry name" value="Winged helix-like DNA-binding domain superfamily/Winged helix DNA-binding domain"/>
    <property type="match status" value="1"/>
</dbReference>
<dbReference type="PROSITE" id="PS50995">
    <property type="entry name" value="HTH_MARR_2"/>
    <property type="match status" value="1"/>
</dbReference>
<feature type="domain" description="HTH marR-type" evidence="1">
    <location>
        <begin position="1"/>
        <end position="139"/>
    </location>
</feature>
<dbReference type="InterPro" id="IPR036390">
    <property type="entry name" value="WH_DNA-bd_sf"/>
</dbReference>
<reference evidence="2 3" key="1">
    <citation type="submission" date="2021-03" db="EMBL/GenBank/DDBJ databases">
        <title>Sequencing the genomes of 1000 actinobacteria strains.</title>
        <authorList>
            <person name="Klenk H.-P."/>
        </authorList>
    </citation>
    <scope>NUCLEOTIDE SEQUENCE [LARGE SCALE GENOMIC DNA]</scope>
    <source>
        <strain evidence="2 3">DSM 40843</strain>
    </source>
</reference>
<dbReference type="Pfam" id="PF12802">
    <property type="entry name" value="MarR_2"/>
    <property type="match status" value="1"/>
</dbReference>
<keyword evidence="3" id="KW-1185">Reference proteome</keyword>
<sequence>MARALELPNYIGHLIRRAEQVHTALWAQHVSREITSQKFAVLNALSREPGVDQRTLGRLTSLDRSTVNLMIRRLTEQALVSQVRDDEDRRRTLLSLTDEGAALLDSLIAPAERINELLLRSLPEGERAIAVDILSRLASLDEGSLRGGARA</sequence>
<dbReference type="EMBL" id="JAGINS010000001">
    <property type="protein sequence ID" value="MBP2357623.1"/>
    <property type="molecule type" value="Genomic_DNA"/>
</dbReference>
<evidence type="ECO:0000259" key="1">
    <source>
        <dbReference type="PROSITE" id="PS50995"/>
    </source>
</evidence>
<dbReference type="GO" id="GO:0003677">
    <property type="term" value="F:DNA binding"/>
    <property type="evidence" value="ECO:0007669"/>
    <property type="project" value="UniProtKB-KW"/>
</dbReference>
<dbReference type="PANTHER" id="PTHR33164">
    <property type="entry name" value="TRANSCRIPTIONAL REGULATOR, MARR FAMILY"/>
    <property type="match status" value="1"/>
</dbReference>
<dbReference type="SMART" id="SM00347">
    <property type="entry name" value="HTH_MARR"/>
    <property type="match status" value="1"/>
</dbReference>
<proteinExistence type="predicted"/>
<keyword evidence="2" id="KW-0238">DNA-binding</keyword>
<name>A0ABS4V1C8_9ACTN</name>
<dbReference type="GeneID" id="97346256"/>
<gene>
    <name evidence="2" type="ORF">JOF59_000023</name>
</gene>
<evidence type="ECO:0000313" key="2">
    <source>
        <dbReference type="EMBL" id="MBP2357623.1"/>
    </source>
</evidence>
<accession>A0ABS4V1C8</accession>
<dbReference type="InterPro" id="IPR000835">
    <property type="entry name" value="HTH_MarR-typ"/>
</dbReference>
<comment type="caution">
    <text evidence="2">The sequence shown here is derived from an EMBL/GenBank/DDBJ whole genome shotgun (WGS) entry which is preliminary data.</text>
</comment>
<dbReference type="InterPro" id="IPR036388">
    <property type="entry name" value="WH-like_DNA-bd_sf"/>
</dbReference>
<dbReference type="PANTHER" id="PTHR33164:SF95">
    <property type="entry name" value="TRANSCRIPTIONAL REGULATOR"/>
    <property type="match status" value="1"/>
</dbReference>
<dbReference type="SUPFAM" id="SSF46785">
    <property type="entry name" value="Winged helix' DNA-binding domain"/>
    <property type="match status" value="1"/>
</dbReference>
<dbReference type="Proteomes" id="UP001519311">
    <property type="component" value="Unassembled WGS sequence"/>
</dbReference>
<evidence type="ECO:0000313" key="3">
    <source>
        <dbReference type="Proteomes" id="UP001519311"/>
    </source>
</evidence>
<dbReference type="InterPro" id="IPR039422">
    <property type="entry name" value="MarR/SlyA-like"/>
</dbReference>
<dbReference type="RefSeq" id="WP_056790360.1">
    <property type="nucleotide sequence ID" value="NZ_BMWJ01000016.1"/>
</dbReference>